<evidence type="ECO:0000313" key="2">
    <source>
        <dbReference type="EMBL" id="NYE85207.1"/>
    </source>
</evidence>
<dbReference type="InterPro" id="IPR024173">
    <property type="entry name" value="Pesterase_MJ0037-like"/>
</dbReference>
<proteinExistence type="predicted"/>
<accession>A0A7Y9IY76</accession>
<dbReference type="GO" id="GO:0016874">
    <property type="term" value="F:ligase activity"/>
    <property type="evidence" value="ECO:0007669"/>
    <property type="project" value="UniProtKB-KW"/>
</dbReference>
<dbReference type="Pfam" id="PF00149">
    <property type="entry name" value="Metallophos"/>
    <property type="match status" value="1"/>
</dbReference>
<feature type="domain" description="Calcineurin-like phosphoesterase" evidence="1">
    <location>
        <begin position="30"/>
        <end position="127"/>
    </location>
</feature>
<name>A0A7Y9IY76_9BURK</name>
<dbReference type="RefSeq" id="WP_179589193.1">
    <property type="nucleotide sequence ID" value="NZ_JACBYR010000002.1"/>
</dbReference>
<dbReference type="AlphaFoldDB" id="A0A7Y9IY76"/>
<dbReference type="PANTHER" id="PTHR39323">
    <property type="entry name" value="BLR1149 PROTEIN"/>
    <property type="match status" value="1"/>
</dbReference>
<keyword evidence="3" id="KW-1185">Reference proteome</keyword>
<sequence>MNLPVHVEIDCHGERLWLLADHAIWWPAQRTLLIADAHFGKAATYRVLGQPVPHGTTQHNVERIDALLDLYPARHIVFLGDFLHGPQVHRSTGPTFDTLLAWRARHPDLLCTLVRGNHDARAGDPPKALQFEVVNEPFLMGSLALCHHPQRHPTHYVLAGHEHPVFVLRGRGRDSLRLPGFVFDDGAAVLPAFGDFTGGYAVQHAPGRRIYVAGGGGVWQVQGHVQV</sequence>
<organism evidence="2 3">
    <name type="scientific">Pigmentiphaga litoralis</name>
    <dbReference type="NCBI Taxonomy" id="516702"/>
    <lineage>
        <taxon>Bacteria</taxon>
        <taxon>Pseudomonadati</taxon>
        <taxon>Pseudomonadota</taxon>
        <taxon>Betaproteobacteria</taxon>
        <taxon>Burkholderiales</taxon>
        <taxon>Alcaligenaceae</taxon>
        <taxon>Pigmentiphaga</taxon>
    </lineage>
</organism>
<dbReference type="InterPro" id="IPR026336">
    <property type="entry name" value="PdeM-like"/>
</dbReference>
<dbReference type="PIRSF" id="PIRSF000887">
    <property type="entry name" value="Pesterase_MJ0037"/>
    <property type="match status" value="1"/>
</dbReference>
<comment type="caution">
    <text evidence="2">The sequence shown here is derived from an EMBL/GenBank/DDBJ whole genome shotgun (WGS) entry which is preliminary data.</text>
</comment>
<dbReference type="PANTHER" id="PTHR39323:SF1">
    <property type="entry name" value="BLR1149 PROTEIN"/>
    <property type="match status" value="1"/>
</dbReference>
<dbReference type="Gene3D" id="3.60.21.10">
    <property type="match status" value="1"/>
</dbReference>
<evidence type="ECO:0000313" key="3">
    <source>
        <dbReference type="Proteomes" id="UP000542125"/>
    </source>
</evidence>
<dbReference type="Proteomes" id="UP000542125">
    <property type="component" value="Unassembled WGS sequence"/>
</dbReference>
<dbReference type="InterPro" id="IPR029052">
    <property type="entry name" value="Metallo-depent_PP-like"/>
</dbReference>
<evidence type="ECO:0000259" key="1">
    <source>
        <dbReference type="Pfam" id="PF00149"/>
    </source>
</evidence>
<dbReference type="InterPro" id="IPR004843">
    <property type="entry name" value="Calcineurin-like_PHP"/>
</dbReference>
<dbReference type="SUPFAM" id="SSF56300">
    <property type="entry name" value="Metallo-dependent phosphatases"/>
    <property type="match status" value="1"/>
</dbReference>
<dbReference type="EMBL" id="JACBYR010000002">
    <property type="protein sequence ID" value="NYE85207.1"/>
    <property type="molecule type" value="Genomic_DNA"/>
</dbReference>
<dbReference type="GO" id="GO:0016787">
    <property type="term" value="F:hydrolase activity"/>
    <property type="evidence" value="ECO:0007669"/>
    <property type="project" value="InterPro"/>
</dbReference>
<reference evidence="2 3" key="1">
    <citation type="submission" date="2020-07" db="EMBL/GenBank/DDBJ databases">
        <title>Genomic Encyclopedia of Type Strains, Phase IV (KMG-V): Genome sequencing to study the core and pangenomes of soil and plant-associated prokaryotes.</title>
        <authorList>
            <person name="Whitman W."/>
        </authorList>
    </citation>
    <scope>NUCLEOTIDE SEQUENCE [LARGE SCALE GENOMIC DNA]</scope>
    <source>
        <strain evidence="2 3">SAS40</strain>
    </source>
</reference>
<protein>
    <submittedName>
        <fullName evidence="2">DNA ligase-associated metallophosphoesterase</fullName>
    </submittedName>
</protein>
<keyword evidence="2" id="KW-0436">Ligase</keyword>
<gene>
    <name evidence="2" type="ORF">FHW18_004514</name>
</gene>
<dbReference type="NCBIfam" id="TIGR04123">
    <property type="entry name" value="P_estr_lig_assc"/>
    <property type="match status" value="1"/>
</dbReference>